<dbReference type="KEGG" id="cheb:HH215_06795"/>
<keyword evidence="1" id="KW-0812">Transmembrane</keyword>
<feature type="transmembrane region" description="Helical" evidence="1">
    <location>
        <begin position="113"/>
        <end position="135"/>
    </location>
</feature>
<keyword evidence="1" id="KW-0472">Membrane</keyword>
<dbReference type="Proteomes" id="UP000502248">
    <property type="component" value="Chromosome"/>
</dbReference>
<keyword evidence="3" id="KW-1185">Reference proteome</keyword>
<accession>A0A7Z2VH24</accession>
<reference evidence="2 3" key="1">
    <citation type="submission" date="2020-04" db="EMBL/GenBank/DDBJ databases">
        <title>Genome sequencing of novel species.</title>
        <authorList>
            <person name="Heo J."/>
            <person name="Kim S.-J."/>
            <person name="Kim J.-S."/>
            <person name="Hong S.-B."/>
            <person name="Kwon S.-W."/>
        </authorList>
    </citation>
    <scope>NUCLEOTIDE SEQUENCE [LARGE SCALE GENOMIC DNA]</scope>
    <source>
        <strain evidence="2 3">MFER-1</strain>
    </source>
</reference>
<keyword evidence="1" id="KW-1133">Transmembrane helix</keyword>
<gene>
    <name evidence="2" type="ORF">HH215_06795</name>
</gene>
<dbReference type="AlphaFoldDB" id="A0A7Z2VH24"/>
<evidence type="ECO:0000313" key="2">
    <source>
        <dbReference type="EMBL" id="QJD82914.1"/>
    </source>
</evidence>
<evidence type="ECO:0000313" key="3">
    <source>
        <dbReference type="Proteomes" id="UP000502248"/>
    </source>
</evidence>
<feature type="transmembrane region" description="Helical" evidence="1">
    <location>
        <begin position="38"/>
        <end position="58"/>
    </location>
</feature>
<organism evidence="2 3">
    <name type="scientific">Cohnella herbarum</name>
    <dbReference type="NCBI Taxonomy" id="2728023"/>
    <lineage>
        <taxon>Bacteria</taxon>
        <taxon>Bacillati</taxon>
        <taxon>Bacillota</taxon>
        <taxon>Bacilli</taxon>
        <taxon>Bacillales</taxon>
        <taxon>Paenibacillaceae</taxon>
        <taxon>Cohnella</taxon>
    </lineage>
</organism>
<evidence type="ECO:0000256" key="1">
    <source>
        <dbReference type="SAM" id="Phobius"/>
    </source>
</evidence>
<dbReference type="EMBL" id="CP051680">
    <property type="protein sequence ID" value="QJD82914.1"/>
    <property type="molecule type" value="Genomic_DNA"/>
</dbReference>
<dbReference type="RefSeq" id="WP_169279210.1">
    <property type="nucleotide sequence ID" value="NZ_CP051680.1"/>
</dbReference>
<feature type="transmembrane region" description="Helical" evidence="1">
    <location>
        <begin position="7"/>
        <end position="26"/>
    </location>
</feature>
<protein>
    <submittedName>
        <fullName evidence="2">Uncharacterized protein</fullName>
    </submittedName>
</protein>
<proteinExistence type="predicted"/>
<name>A0A7Z2VH24_9BACL</name>
<feature type="transmembrane region" description="Helical" evidence="1">
    <location>
        <begin position="65"/>
        <end position="84"/>
    </location>
</feature>
<sequence length="142" mass="16401">MKGYIGAFAIYISFIFAGLLMDTWPLKYVDDQYVKSSIYLFVIFNSILAILLLISARIINRYKGLIGVIVLMTWILISTVFGISKMMNDNDKFVSGDWNKLFGWDFVLWEVGIPLYIGIPQIFFILGHVFIRLLYEGQKHNS</sequence>